<feature type="non-terminal residue" evidence="1">
    <location>
        <position position="1"/>
    </location>
</feature>
<dbReference type="AlphaFoldDB" id="A0AAV5X1C8"/>
<evidence type="ECO:0000313" key="1">
    <source>
        <dbReference type="EMBL" id="GMT36863.1"/>
    </source>
</evidence>
<dbReference type="Proteomes" id="UP001432322">
    <property type="component" value="Unassembled WGS sequence"/>
</dbReference>
<comment type="caution">
    <text evidence="1">The sequence shown here is derived from an EMBL/GenBank/DDBJ whole genome shotgun (WGS) entry which is preliminary data.</text>
</comment>
<gene>
    <name evidence="1" type="ORF">PFISCL1PPCAC_28160</name>
</gene>
<feature type="non-terminal residue" evidence="1">
    <location>
        <position position="76"/>
    </location>
</feature>
<name>A0AAV5X1C8_9BILA</name>
<organism evidence="1 2">
    <name type="scientific">Pristionchus fissidentatus</name>
    <dbReference type="NCBI Taxonomy" id="1538716"/>
    <lineage>
        <taxon>Eukaryota</taxon>
        <taxon>Metazoa</taxon>
        <taxon>Ecdysozoa</taxon>
        <taxon>Nematoda</taxon>
        <taxon>Chromadorea</taxon>
        <taxon>Rhabditida</taxon>
        <taxon>Rhabditina</taxon>
        <taxon>Diplogasteromorpha</taxon>
        <taxon>Diplogasteroidea</taxon>
        <taxon>Neodiplogasteridae</taxon>
        <taxon>Pristionchus</taxon>
    </lineage>
</organism>
<accession>A0AAV5X1C8</accession>
<reference evidence="1" key="1">
    <citation type="submission" date="2023-10" db="EMBL/GenBank/DDBJ databases">
        <title>Genome assembly of Pristionchus species.</title>
        <authorList>
            <person name="Yoshida K."/>
            <person name="Sommer R.J."/>
        </authorList>
    </citation>
    <scope>NUCLEOTIDE SEQUENCE</scope>
    <source>
        <strain evidence="1">RS5133</strain>
    </source>
</reference>
<protein>
    <submittedName>
        <fullName evidence="1">Uncharacterized protein</fullName>
    </submittedName>
</protein>
<dbReference type="EMBL" id="BTSY01000007">
    <property type="protein sequence ID" value="GMT36863.1"/>
    <property type="molecule type" value="Genomic_DNA"/>
</dbReference>
<proteinExistence type="predicted"/>
<sequence>QMHIIVYLLNSRLIEIRDVTNLSPRGNNSAIKLQFFGKLDISVGLACSDGYFGERCTVVCDPFYNHHTCDPATGDY</sequence>
<keyword evidence="2" id="KW-1185">Reference proteome</keyword>
<evidence type="ECO:0000313" key="2">
    <source>
        <dbReference type="Proteomes" id="UP001432322"/>
    </source>
</evidence>